<evidence type="ECO:0000259" key="2">
    <source>
        <dbReference type="Pfam" id="PF00561"/>
    </source>
</evidence>
<keyword evidence="6" id="KW-1185">Reference proteome</keyword>
<evidence type="ECO:0000313" key="6">
    <source>
        <dbReference type="Proteomes" id="UP001334804"/>
    </source>
</evidence>
<dbReference type="PANTHER" id="PTHR43689">
    <property type="entry name" value="HYDROLASE"/>
    <property type="match status" value="1"/>
</dbReference>
<organism evidence="3 5">
    <name type="scientific">Micromonospora peucetia</name>
    <dbReference type="NCBI Taxonomy" id="47871"/>
    <lineage>
        <taxon>Bacteria</taxon>
        <taxon>Bacillati</taxon>
        <taxon>Actinomycetota</taxon>
        <taxon>Actinomycetes</taxon>
        <taxon>Micromonosporales</taxon>
        <taxon>Micromonosporaceae</taxon>
        <taxon>Micromonospora</taxon>
    </lineage>
</organism>
<reference evidence="4 6" key="2">
    <citation type="submission" date="2022-10" db="EMBL/GenBank/DDBJ databases">
        <title>The complete genomes of actinobacterial strains from the NBC collection.</title>
        <authorList>
            <person name="Joergensen T.S."/>
            <person name="Alvarez Arevalo M."/>
            <person name="Sterndorff E.B."/>
            <person name="Faurdal D."/>
            <person name="Vuksanovic O."/>
            <person name="Mourched A.-S."/>
            <person name="Charusanti P."/>
            <person name="Shaw S."/>
            <person name="Blin K."/>
            <person name="Weber T."/>
        </authorList>
    </citation>
    <scope>NUCLEOTIDE SEQUENCE [LARGE SCALE GENOMIC DNA]</scope>
    <source>
        <strain evidence="4 6">NBC 01809</strain>
    </source>
</reference>
<dbReference type="RefSeq" id="WP_091630848.1">
    <property type="nucleotide sequence ID" value="NZ_CP109071.1"/>
</dbReference>
<reference evidence="3 5" key="1">
    <citation type="submission" date="2016-06" db="EMBL/GenBank/DDBJ databases">
        <authorList>
            <person name="Kjaerup R.B."/>
            <person name="Dalgaard T.S."/>
            <person name="Juul-Madsen H.R."/>
        </authorList>
    </citation>
    <scope>NUCLEOTIDE SEQUENCE [LARGE SCALE GENOMIC DNA]</scope>
    <source>
        <strain evidence="3 5">DSM 43363</strain>
    </source>
</reference>
<dbReference type="PRINTS" id="PR00412">
    <property type="entry name" value="EPOXHYDRLASE"/>
</dbReference>
<dbReference type="Proteomes" id="UP000199343">
    <property type="component" value="Unassembled WGS sequence"/>
</dbReference>
<dbReference type="OrthoDB" id="3371334at2"/>
<evidence type="ECO:0000256" key="1">
    <source>
        <dbReference type="SAM" id="MobiDB-lite"/>
    </source>
</evidence>
<dbReference type="GO" id="GO:0016787">
    <property type="term" value="F:hydrolase activity"/>
    <property type="evidence" value="ECO:0007669"/>
    <property type="project" value="UniProtKB-KW"/>
</dbReference>
<feature type="region of interest" description="Disordered" evidence="1">
    <location>
        <begin position="287"/>
        <end position="316"/>
    </location>
</feature>
<feature type="domain" description="AB hydrolase-1" evidence="2">
    <location>
        <begin position="28"/>
        <end position="266"/>
    </location>
</feature>
<evidence type="ECO:0000313" key="4">
    <source>
        <dbReference type="EMBL" id="WSA31924.1"/>
    </source>
</evidence>
<gene>
    <name evidence="3" type="ORF">GA0070608_4978</name>
    <name evidence="4" type="ORF">OIE14_28020</name>
</gene>
<keyword evidence="4" id="KW-0378">Hydrolase</keyword>
<dbReference type="SUPFAM" id="SSF53474">
    <property type="entry name" value="alpha/beta-Hydrolases"/>
    <property type="match status" value="1"/>
</dbReference>
<dbReference type="InterPro" id="IPR029058">
    <property type="entry name" value="AB_hydrolase_fold"/>
</dbReference>
<evidence type="ECO:0000313" key="3">
    <source>
        <dbReference type="EMBL" id="SCL72389.1"/>
    </source>
</evidence>
<evidence type="ECO:0000313" key="5">
    <source>
        <dbReference type="Proteomes" id="UP000199343"/>
    </source>
</evidence>
<dbReference type="Gene3D" id="3.40.50.1820">
    <property type="entry name" value="alpha/beta hydrolase"/>
    <property type="match status" value="1"/>
</dbReference>
<dbReference type="EMBL" id="CP109071">
    <property type="protein sequence ID" value="WSA31924.1"/>
    <property type="molecule type" value="Genomic_DNA"/>
</dbReference>
<dbReference type="InterPro" id="IPR000073">
    <property type="entry name" value="AB_hydrolase_1"/>
</dbReference>
<sequence>MSAPAGRRPRHVTVDGRRVCHRVDGDGPPVLLLHGIGRTLRDFTELHELLAERFRVHSVDLPGYGGSLPMARPCTLPALADFAAHYLDAVGVDRPAHVVGNSLGGAVAMRLAASEPARVASLTLANSAGFGREVTVALRLLALRPLARLLLRPTRWAARRAELSLFHDPAFATAERVAHALAVARQPYAARVMLETARSLGTFRGVSPQWREELLAEVERLDVPTLVVWGDRDLILPAVHLDAARARLPRARTHLFEDCGHMPQIECAGEFHRLLVDFWAEAGTDAAVPGNGVEEPGGGVPPRDAAGDRPAVAGTG</sequence>
<dbReference type="Pfam" id="PF00561">
    <property type="entry name" value="Abhydrolase_1"/>
    <property type="match status" value="1"/>
</dbReference>
<dbReference type="Proteomes" id="UP001334804">
    <property type="component" value="Chromosome"/>
</dbReference>
<dbReference type="PANTHER" id="PTHR43689:SF8">
    <property type="entry name" value="ALPHA_BETA-HYDROLASES SUPERFAMILY PROTEIN"/>
    <property type="match status" value="1"/>
</dbReference>
<dbReference type="InterPro" id="IPR000639">
    <property type="entry name" value="Epox_hydrolase-like"/>
</dbReference>
<protein>
    <submittedName>
        <fullName evidence="4">Alpha/beta fold hydrolase</fullName>
    </submittedName>
    <submittedName>
        <fullName evidence="3">Pimeloyl-ACP methyl ester carboxylesterase</fullName>
    </submittedName>
</protein>
<accession>A0A1C6W1D4</accession>
<name>A0A1C6W1D4_9ACTN</name>
<dbReference type="EMBL" id="FMIC01000002">
    <property type="protein sequence ID" value="SCL72389.1"/>
    <property type="molecule type" value="Genomic_DNA"/>
</dbReference>
<dbReference type="AlphaFoldDB" id="A0A1C6W1D4"/>
<dbReference type="PRINTS" id="PR00111">
    <property type="entry name" value="ABHYDROLASE"/>
</dbReference>
<proteinExistence type="predicted"/>
<dbReference type="STRING" id="47871.GA0070608_4978"/>